<name>A0A8X8WI96_SALSN</name>
<evidence type="ECO:0000313" key="1">
    <source>
        <dbReference type="EMBL" id="KAG6394728.1"/>
    </source>
</evidence>
<organism evidence="1">
    <name type="scientific">Salvia splendens</name>
    <name type="common">Scarlet sage</name>
    <dbReference type="NCBI Taxonomy" id="180675"/>
    <lineage>
        <taxon>Eukaryota</taxon>
        <taxon>Viridiplantae</taxon>
        <taxon>Streptophyta</taxon>
        <taxon>Embryophyta</taxon>
        <taxon>Tracheophyta</taxon>
        <taxon>Spermatophyta</taxon>
        <taxon>Magnoliopsida</taxon>
        <taxon>eudicotyledons</taxon>
        <taxon>Gunneridae</taxon>
        <taxon>Pentapetalae</taxon>
        <taxon>asterids</taxon>
        <taxon>lamiids</taxon>
        <taxon>Lamiales</taxon>
        <taxon>Lamiaceae</taxon>
        <taxon>Nepetoideae</taxon>
        <taxon>Mentheae</taxon>
        <taxon>Salviinae</taxon>
        <taxon>Salvia</taxon>
        <taxon>Salvia subgen. Calosphace</taxon>
        <taxon>core Calosphace</taxon>
    </lineage>
</organism>
<evidence type="ECO:0000313" key="2">
    <source>
        <dbReference type="Proteomes" id="UP000298416"/>
    </source>
</evidence>
<dbReference type="AlphaFoldDB" id="A0A8X8WI96"/>
<reference evidence="1" key="2">
    <citation type="submission" date="2020-08" db="EMBL/GenBank/DDBJ databases">
        <title>Plant Genome Project.</title>
        <authorList>
            <person name="Zhang R.-G."/>
        </authorList>
    </citation>
    <scope>NUCLEOTIDE SEQUENCE</scope>
    <source>
        <strain evidence="1">Huo1</strain>
        <tissue evidence="1">Leaf</tissue>
    </source>
</reference>
<dbReference type="EMBL" id="PNBA02000017">
    <property type="protein sequence ID" value="KAG6394728.1"/>
    <property type="molecule type" value="Genomic_DNA"/>
</dbReference>
<keyword evidence="2" id="KW-1185">Reference proteome</keyword>
<sequence length="219" mass="23995">MTPIHLRRLPSPFTNASPFAVRRSLLRQRLPHAEGNSFLLPHSLSRSISQPRRHSVELRSFPPPSLPASSGCTAETATATMIRRCGRGSSNGCRAAARCVQHRRHLRSLSLSLQLRQVRPFSTSNEAEAGWLKRRVLQLCCSPFSWLGAAGHGLGCAGVAAFHPSYFGNFLSSSKRGEGVVGWKRSPALWLTALGWGGRLKGHCHFRQGKLIPSGRGRT</sequence>
<comment type="caution">
    <text evidence="1">The sequence shown here is derived from an EMBL/GenBank/DDBJ whole genome shotgun (WGS) entry which is preliminary data.</text>
</comment>
<proteinExistence type="predicted"/>
<protein>
    <submittedName>
        <fullName evidence="1">Uncharacterized protein</fullName>
    </submittedName>
</protein>
<gene>
    <name evidence="1" type="ORF">SASPL_145318</name>
</gene>
<dbReference type="Proteomes" id="UP000298416">
    <property type="component" value="Unassembled WGS sequence"/>
</dbReference>
<reference evidence="1" key="1">
    <citation type="submission" date="2018-01" db="EMBL/GenBank/DDBJ databases">
        <authorList>
            <person name="Mao J.F."/>
        </authorList>
    </citation>
    <scope>NUCLEOTIDE SEQUENCE</scope>
    <source>
        <strain evidence="1">Huo1</strain>
        <tissue evidence="1">Leaf</tissue>
    </source>
</reference>
<accession>A0A8X8WI96</accession>